<evidence type="ECO:0000256" key="8">
    <source>
        <dbReference type="ARBA" id="ARBA00022840"/>
    </source>
</evidence>
<keyword evidence="5 12" id="KW-0235">DNA replication</keyword>
<dbReference type="HAMAP" id="MF_00365">
    <property type="entry name" value="RecF"/>
    <property type="match status" value="1"/>
</dbReference>
<dbReference type="GO" id="GO:0000731">
    <property type="term" value="P:DNA synthesis involved in DNA repair"/>
    <property type="evidence" value="ECO:0007669"/>
    <property type="project" value="TreeGrafter"/>
</dbReference>
<feature type="domain" description="RecF/RecN/SMC N-terminal" evidence="14">
    <location>
        <begin position="2"/>
        <end position="355"/>
    </location>
</feature>
<evidence type="ECO:0000313" key="15">
    <source>
        <dbReference type="EMBL" id="HIX76479.1"/>
    </source>
</evidence>
<dbReference type="GO" id="GO:0003697">
    <property type="term" value="F:single-stranded DNA binding"/>
    <property type="evidence" value="ECO:0007669"/>
    <property type="project" value="UniProtKB-UniRule"/>
</dbReference>
<keyword evidence="4 12" id="KW-0963">Cytoplasm</keyword>
<comment type="function">
    <text evidence="12 13">The RecF protein is involved in DNA metabolism; it is required for DNA replication and normal SOS inducibility. RecF binds preferentially to single-stranded, linear DNA. It also seems to bind ATP.</text>
</comment>
<dbReference type="GO" id="GO:0009432">
    <property type="term" value="P:SOS response"/>
    <property type="evidence" value="ECO:0007669"/>
    <property type="project" value="UniProtKB-UniRule"/>
</dbReference>
<keyword evidence="8 12" id="KW-0067">ATP-binding</keyword>
<dbReference type="GO" id="GO:0005524">
    <property type="term" value="F:ATP binding"/>
    <property type="evidence" value="ECO:0007669"/>
    <property type="project" value="UniProtKB-UniRule"/>
</dbReference>
<protein>
    <recommendedName>
        <fullName evidence="3 12">DNA replication and repair protein RecF</fullName>
    </recommendedName>
</protein>
<evidence type="ECO:0000256" key="5">
    <source>
        <dbReference type="ARBA" id="ARBA00022705"/>
    </source>
</evidence>
<evidence type="ECO:0000256" key="2">
    <source>
        <dbReference type="ARBA" id="ARBA00008016"/>
    </source>
</evidence>
<comment type="similarity">
    <text evidence="2 12 13">Belongs to the RecF family.</text>
</comment>
<feature type="binding site" evidence="12">
    <location>
        <begin position="30"/>
        <end position="37"/>
    </location>
    <ligand>
        <name>ATP</name>
        <dbReference type="ChEBI" id="CHEBI:30616"/>
    </ligand>
</feature>
<accession>A0A9D1XBJ7</accession>
<evidence type="ECO:0000256" key="13">
    <source>
        <dbReference type="RuleBase" id="RU000578"/>
    </source>
</evidence>
<dbReference type="GO" id="GO:0006260">
    <property type="term" value="P:DNA replication"/>
    <property type="evidence" value="ECO:0007669"/>
    <property type="project" value="UniProtKB-UniRule"/>
</dbReference>
<gene>
    <name evidence="12 15" type="primary">recF</name>
    <name evidence="15" type="ORF">H9734_02620</name>
</gene>
<dbReference type="PANTHER" id="PTHR32182:SF0">
    <property type="entry name" value="DNA REPLICATION AND REPAIR PROTEIN RECF"/>
    <property type="match status" value="1"/>
</dbReference>
<name>A0A9D1XBJ7_9FIRM</name>
<keyword evidence="6 12" id="KW-0547">Nucleotide-binding</keyword>
<evidence type="ECO:0000256" key="10">
    <source>
        <dbReference type="ARBA" id="ARBA00023204"/>
    </source>
</evidence>
<proteinExistence type="inferred from homology"/>
<dbReference type="Gene3D" id="3.40.50.300">
    <property type="entry name" value="P-loop containing nucleotide triphosphate hydrolases"/>
    <property type="match status" value="1"/>
</dbReference>
<keyword evidence="9 12" id="KW-0238">DNA-binding</keyword>
<organism evidence="15 16">
    <name type="scientific">Candidatus Fusicatenibacter merdavium</name>
    <dbReference type="NCBI Taxonomy" id="2838600"/>
    <lineage>
        <taxon>Bacteria</taxon>
        <taxon>Bacillati</taxon>
        <taxon>Bacillota</taxon>
        <taxon>Clostridia</taxon>
        <taxon>Lachnospirales</taxon>
        <taxon>Lachnospiraceae</taxon>
        <taxon>Fusicatenibacter</taxon>
    </lineage>
</organism>
<comment type="subcellular location">
    <subcellularLocation>
        <location evidence="1 12 13">Cytoplasm</location>
    </subcellularLocation>
</comment>
<evidence type="ECO:0000313" key="16">
    <source>
        <dbReference type="Proteomes" id="UP000886890"/>
    </source>
</evidence>
<keyword evidence="10 12" id="KW-0234">DNA repair</keyword>
<dbReference type="NCBIfam" id="TIGR00611">
    <property type="entry name" value="recf"/>
    <property type="match status" value="1"/>
</dbReference>
<dbReference type="AlphaFoldDB" id="A0A9D1XBJ7"/>
<dbReference type="Pfam" id="PF02463">
    <property type="entry name" value="SMC_N"/>
    <property type="match status" value="1"/>
</dbReference>
<dbReference type="PANTHER" id="PTHR32182">
    <property type="entry name" value="DNA REPLICATION AND REPAIR PROTEIN RECF"/>
    <property type="match status" value="1"/>
</dbReference>
<dbReference type="CDD" id="cd03242">
    <property type="entry name" value="ABC_RecF"/>
    <property type="match status" value="1"/>
</dbReference>
<dbReference type="InterPro" id="IPR003395">
    <property type="entry name" value="RecF/RecN/SMC_N"/>
</dbReference>
<sequence length="368" mass="42625">MYIKTLELKNYRNYENLSITFDSGTNILYGDNAQGKTNILEAAYLCSTTKSHRGSKDREMIRFGQEEAHIRMQVFRNGITHKLDMHLKKNRSKGIAIDGVPIRKAAELFGILNIVFFSPEDLNIIKNGPSERRRFLDSEICQLSRLYLIQLMNYNKIIVQRNKLLKEISFSANLSDTLEVWDLQLVRYGKSVIRERMHFVERLNRILKDIHSSLTGGKEEIEIVYEPSVQEEMFEQELARNRERDLHFRQSCIGPHRDDFCVRVNGIDIRRFGSQGQQRTAALSLKLAEISLVEQEVKDTPVLMLDDVLSELDSSRQNYLLQSIHNIQTLITCTGLDDFVENQFKINRVFQVSGGTVSVFQNKQEESK</sequence>
<evidence type="ECO:0000256" key="3">
    <source>
        <dbReference type="ARBA" id="ARBA00020170"/>
    </source>
</evidence>
<dbReference type="SUPFAM" id="SSF52540">
    <property type="entry name" value="P-loop containing nucleoside triphosphate hydrolases"/>
    <property type="match status" value="1"/>
</dbReference>
<reference evidence="15" key="1">
    <citation type="journal article" date="2021" name="PeerJ">
        <title>Extensive microbial diversity within the chicken gut microbiome revealed by metagenomics and culture.</title>
        <authorList>
            <person name="Gilroy R."/>
            <person name="Ravi A."/>
            <person name="Getino M."/>
            <person name="Pursley I."/>
            <person name="Horton D.L."/>
            <person name="Alikhan N.F."/>
            <person name="Baker D."/>
            <person name="Gharbi K."/>
            <person name="Hall N."/>
            <person name="Watson M."/>
            <person name="Adriaenssens E.M."/>
            <person name="Foster-Nyarko E."/>
            <person name="Jarju S."/>
            <person name="Secka A."/>
            <person name="Antonio M."/>
            <person name="Oren A."/>
            <person name="Chaudhuri R.R."/>
            <person name="La Ragione R."/>
            <person name="Hildebrand F."/>
            <person name="Pallen M.J."/>
        </authorList>
    </citation>
    <scope>NUCLEOTIDE SEQUENCE</scope>
    <source>
        <strain evidence="15">CHK183-1962</strain>
    </source>
</reference>
<dbReference type="Gene3D" id="1.20.1050.90">
    <property type="entry name" value="RecF/RecN/SMC, N-terminal domain"/>
    <property type="match status" value="1"/>
</dbReference>
<dbReference type="Proteomes" id="UP000886890">
    <property type="component" value="Unassembled WGS sequence"/>
</dbReference>
<dbReference type="InterPro" id="IPR018078">
    <property type="entry name" value="DNA-binding_RecF_CS"/>
</dbReference>
<dbReference type="InterPro" id="IPR042174">
    <property type="entry name" value="RecF_2"/>
</dbReference>
<evidence type="ECO:0000259" key="14">
    <source>
        <dbReference type="Pfam" id="PF02463"/>
    </source>
</evidence>
<dbReference type="PROSITE" id="PS00618">
    <property type="entry name" value="RECF_2"/>
    <property type="match status" value="1"/>
</dbReference>
<dbReference type="InterPro" id="IPR027417">
    <property type="entry name" value="P-loop_NTPase"/>
</dbReference>
<evidence type="ECO:0000256" key="6">
    <source>
        <dbReference type="ARBA" id="ARBA00022741"/>
    </source>
</evidence>
<evidence type="ECO:0000256" key="12">
    <source>
        <dbReference type="HAMAP-Rule" id="MF_00365"/>
    </source>
</evidence>
<evidence type="ECO:0000256" key="7">
    <source>
        <dbReference type="ARBA" id="ARBA00022763"/>
    </source>
</evidence>
<keyword evidence="11 12" id="KW-0742">SOS response</keyword>
<dbReference type="InterPro" id="IPR001238">
    <property type="entry name" value="DNA-binding_RecF"/>
</dbReference>
<evidence type="ECO:0000256" key="11">
    <source>
        <dbReference type="ARBA" id="ARBA00023236"/>
    </source>
</evidence>
<reference evidence="15" key="2">
    <citation type="submission" date="2021-04" db="EMBL/GenBank/DDBJ databases">
        <authorList>
            <person name="Gilroy R."/>
        </authorList>
    </citation>
    <scope>NUCLEOTIDE SEQUENCE</scope>
    <source>
        <strain evidence="15">CHK183-1962</strain>
    </source>
</reference>
<evidence type="ECO:0000256" key="4">
    <source>
        <dbReference type="ARBA" id="ARBA00022490"/>
    </source>
</evidence>
<dbReference type="EMBL" id="DXEK01000044">
    <property type="protein sequence ID" value="HIX76479.1"/>
    <property type="molecule type" value="Genomic_DNA"/>
</dbReference>
<evidence type="ECO:0000256" key="9">
    <source>
        <dbReference type="ARBA" id="ARBA00023125"/>
    </source>
</evidence>
<dbReference type="GO" id="GO:0005737">
    <property type="term" value="C:cytoplasm"/>
    <property type="evidence" value="ECO:0007669"/>
    <property type="project" value="UniProtKB-SubCell"/>
</dbReference>
<dbReference type="GO" id="GO:0006302">
    <property type="term" value="P:double-strand break repair"/>
    <property type="evidence" value="ECO:0007669"/>
    <property type="project" value="TreeGrafter"/>
</dbReference>
<keyword evidence="7 12" id="KW-0227">DNA damage</keyword>
<evidence type="ECO:0000256" key="1">
    <source>
        <dbReference type="ARBA" id="ARBA00004496"/>
    </source>
</evidence>
<comment type="caution">
    <text evidence="15">The sequence shown here is derived from an EMBL/GenBank/DDBJ whole genome shotgun (WGS) entry which is preliminary data.</text>
</comment>